<evidence type="ECO:0000313" key="3">
    <source>
        <dbReference type="Proteomes" id="UP000273405"/>
    </source>
</evidence>
<gene>
    <name evidence="2" type="ORF">D7X12_40885</name>
</gene>
<reference evidence="3" key="1">
    <citation type="submission" date="2018-09" db="EMBL/GenBank/DDBJ databases">
        <authorList>
            <person name="Livingstone P.G."/>
            <person name="Whitworth D.E."/>
        </authorList>
    </citation>
    <scope>NUCLEOTIDE SEQUENCE [LARGE SCALE GENOMIC DNA]</scope>
    <source>
        <strain evidence="3">CA040B</strain>
    </source>
</reference>
<dbReference type="OrthoDB" id="5526845at2"/>
<keyword evidence="3" id="KW-1185">Reference proteome</keyword>
<dbReference type="Proteomes" id="UP000273405">
    <property type="component" value="Unassembled WGS sequence"/>
</dbReference>
<sequence>TLLNRAQEAAPKPAPPAPPHAQTGNPHASSLTMPPRATLPFQPEMRRLAPNVMALRVSPQARWVIIRSDSALQVSRAEVLPVEAPAAS</sequence>
<feature type="non-terminal residue" evidence="2">
    <location>
        <position position="1"/>
    </location>
</feature>
<name>A0A3A8MEE9_9BACT</name>
<feature type="compositionally biased region" description="Low complexity" evidence="1">
    <location>
        <begin position="1"/>
        <end position="11"/>
    </location>
</feature>
<dbReference type="RefSeq" id="WP_158620224.1">
    <property type="nucleotide sequence ID" value="NZ_RAWG01000578.1"/>
</dbReference>
<organism evidence="2 3">
    <name type="scientific">Corallococcus sicarius</name>
    <dbReference type="NCBI Taxonomy" id="2316726"/>
    <lineage>
        <taxon>Bacteria</taxon>
        <taxon>Pseudomonadati</taxon>
        <taxon>Myxococcota</taxon>
        <taxon>Myxococcia</taxon>
        <taxon>Myxococcales</taxon>
        <taxon>Cystobacterineae</taxon>
        <taxon>Myxococcaceae</taxon>
        <taxon>Corallococcus</taxon>
    </lineage>
</organism>
<feature type="region of interest" description="Disordered" evidence="1">
    <location>
        <begin position="1"/>
        <end position="40"/>
    </location>
</feature>
<accession>A0A3A8MEE9</accession>
<evidence type="ECO:0000313" key="2">
    <source>
        <dbReference type="EMBL" id="RKH27055.1"/>
    </source>
</evidence>
<proteinExistence type="predicted"/>
<comment type="caution">
    <text evidence="2">The sequence shown here is derived from an EMBL/GenBank/DDBJ whole genome shotgun (WGS) entry which is preliminary data.</text>
</comment>
<dbReference type="EMBL" id="RAWG01000578">
    <property type="protein sequence ID" value="RKH27055.1"/>
    <property type="molecule type" value="Genomic_DNA"/>
</dbReference>
<protein>
    <submittedName>
        <fullName evidence="2">Uncharacterized protein</fullName>
    </submittedName>
</protein>
<dbReference type="AlphaFoldDB" id="A0A3A8MEE9"/>
<evidence type="ECO:0000256" key="1">
    <source>
        <dbReference type="SAM" id="MobiDB-lite"/>
    </source>
</evidence>
<feature type="compositionally biased region" description="Polar residues" evidence="1">
    <location>
        <begin position="22"/>
        <end position="32"/>
    </location>
</feature>